<reference evidence="6 7" key="1">
    <citation type="journal article" date="2015" name="Stand. Genomic Sci.">
        <title>Genomic Encyclopedia of Bacterial and Archaeal Type Strains, Phase III: the genomes of soil and plant-associated and newly described type strains.</title>
        <authorList>
            <person name="Whitman W.B."/>
            <person name="Woyke T."/>
            <person name="Klenk H.P."/>
            <person name="Zhou Y."/>
            <person name="Lilburn T.G."/>
            <person name="Beck B.J."/>
            <person name="De Vos P."/>
            <person name="Vandamme P."/>
            <person name="Eisen J.A."/>
            <person name="Garrity G."/>
            <person name="Hugenholtz P."/>
            <person name="Kyrpides N.C."/>
        </authorList>
    </citation>
    <scope>NUCLEOTIDE SEQUENCE [LARGE SCALE GENOMIC DNA]</scope>
    <source>
        <strain evidence="6 7">CGMCC 1.10822</strain>
    </source>
</reference>
<dbReference type="PANTHER" id="PTHR30419:SF8">
    <property type="entry name" value="NITROGEN ASSIMILATION TRANSCRIPTIONAL ACTIVATOR-RELATED"/>
    <property type="match status" value="1"/>
</dbReference>
<dbReference type="PRINTS" id="PR00039">
    <property type="entry name" value="HTHLYSR"/>
</dbReference>
<dbReference type="InterPro" id="IPR050950">
    <property type="entry name" value="HTH-type_LysR_regulators"/>
</dbReference>
<keyword evidence="2" id="KW-0805">Transcription regulation</keyword>
<accession>A0A562RAW3</accession>
<evidence type="ECO:0000256" key="4">
    <source>
        <dbReference type="ARBA" id="ARBA00023163"/>
    </source>
</evidence>
<dbReference type="Gene3D" id="3.40.190.10">
    <property type="entry name" value="Periplasmic binding protein-like II"/>
    <property type="match status" value="2"/>
</dbReference>
<dbReference type="InterPro" id="IPR000847">
    <property type="entry name" value="LysR_HTH_N"/>
</dbReference>
<dbReference type="GO" id="GO:0003700">
    <property type="term" value="F:DNA-binding transcription factor activity"/>
    <property type="evidence" value="ECO:0007669"/>
    <property type="project" value="InterPro"/>
</dbReference>
<dbReference type="EMBL" id="VLLB01000003">
    <property type="protein sequence ID" value="TWI66195.1"/>
    <property type="molecule type" value="Genomic_DNA"/>
</dbReference>
<evidence type="ECO:0000313" key="7">
    <source>
        <dbReference type="Proteomes" id="UP000318431"/>
    </source>
</evidence>
<dbReference type="GO" id="GO:0003677">
    <property type="term" value="F:DNA binding"/>
    <property type="evidence" value="ECO:0007669"/>
    <property type="project" value="UniProtKB-KW"/>
</dbReference>
<dbReference type="Proteomes" id="UP000318431">
    <property type="component" value="Unassembled WGS sequence"/>
</dbReference>
<comment type="caution">
    <text evidence="6">The sequence shown here is derived from an EMBL/GenBank/DDBJ whole genome shotgun (WGS) entry which is preliminary data.</text>
</comment>
<evidence type="ECO:0000313" key="6">
    <source>
        <dbReference type="EMBL" id="TWI66195.1"/>
    </source>
</evidence>
<evidence type="ECO:0000256" key="1">
    <source>
        <dbReference type="ARBA" id="ARBA00009437"/>
    </source>
</evidence>
<name>A0A562RAW3_9BURK</name>
<dbReference type="Gene3D" id="1.10.10.10">
    <property type="entry name" value="Winged helix-like DNA-binding domain superfamily/Winged helix DNA-binding domain"/>
    <property type="match status" value="1"/>
</dbReference>
<protein>
    <submittedName>
        <fullName evidence="6">DNA-binding transcriptional LysR family regulator</fullName>
    </submittedName>
</protein>
<dbReference type="InterPro" id="IPR036390">
    <property type="entry name" value="WH_DNA-bd_sf"/>
</dbReference>
<sequence length="313" mass="34046">MLDTRSERFVRSYLKTRHMVLLVELGRHGSIMHAAQAAKLTQPAASKLLGELEHALGVPLFDRMPRGVEPTWYGKVLIRRASAALAEMDAAHQEVMELASGLRGSVAVGAILTPSTTLVPAAMALLKRRHMRLNVSIEVDSSKQLVEQLRSGALDIVIGRIYEPSGAGEFCFEPITDEPHSLLVRAGHPLLAAGPLELAQLVQQAWILPPTGSVVRDRMSALFLSQGLAEPAEIVSTMAIPVVTSLLMSSDMVAPMSLELARPQLDSGALAVLPFDLHLRMDPYGFITRRHHRLSPAAEAMLGALREAFGLRR</sequence>
<dbReference type="Pfam" id="PF00126">
    <property type="entry name" value="HTH_1"/>
    <property type="match status" value="1"/>
</dbReference>
<dbReference type="InterPro" id="IPR005119">
    <property type="entry name" value="LysR_subst-bd"/>
</dbReference>
<dbReference type="InterPro" id="IPR036388">
    <property type="entry name" value="WH-like_DNA-bd_sf"/>
</dbReference>
<keyword evidence="4" id="KW-0804">Transcription</keyword>
<dbReference type="AlphaFoldDB" id="A0A562RAW3"/>
<dbReference type="RefSeq" id="WP_145648842.1">
    <property type="nucleotide sequence ID" value="NZ_VLLB01000003.1"/>
</dbReference>
<keyword evidence="7" id="KW-1185">Reference proteome</keyword>
<keyword evidence="3 6" id="KW-0238">DNA-binding</keyword>
<dbReference type="GO" id="GO:0005829">
    <property type="term" value="C:cytosol"/>
    <property type="evidence" value="ECO:0007669"/>
    <property type="project" value="TreeGrafter"/>
</dbReference>
<organism evidence="6 7">
    <name type="scientific">Pseudoduganella lurida</name>
    <dbReference type="NCBI Taxonomy" id="1036180"/>
    <lineage>
        <taxon>Bacteria</taxon>
        <taxon>Pseudomonadati</taxon>
        <taxon>Pseudomonadota</taxon>
        <taxon>Betaproteobacteria</taxon>
        <taxon>Burkholderiales</taxon>
        <taxon>Oxalobacteraceae</taxon>
        <taxon>Telluria group</taxon>
        <taxon>Pseudoduganella</taxon>
    </lineage>
</organism>
<feature type="domain" description="HTH lysR-type" evidence="5">
    <location>
        <begin position="14"/>
        <end position="71"/>
    </location>
</feature>
<proteinExistence type="inferred from homology"/>
<dbReference type="PROSITE" id="PS50931">
    <property type="entry name" value="HTH_LYSR"/>
    <property type="match status" value="1"/>
</dbReference>
<dbReference type="SUPFAM" id="SSF53850">
    <property type="entry name" value="Periplasmic binding protein-like II"/>
    <property type="match status" value="1"/>
</dbReference>
<dbReference type="Pfam" id="PF03466">
    <property type="entry name" value="LysR_substrate"/>
    <property type="match status" value="1"/>
</dbReference>
<dbReference type="SUPFAM" id="SSF46785">
    <property type="entry name" value="Winged helix' DNA-binding domain"/>
    <property type="match status" value="1"/>
</dbReference>
<evidence type="ECO:0000256" key="3">
    <source>
        <dbReference type="ARBA" id="ARBA00023125"/>
    </source>
</evidence>
<dbReference type="OrthoDB" id="5914299at2"/>
<comment type="similarity">
    <text evidence="1">Belongs to the LysR transcriptional regulatory family.</text>
</comment>
<evidence type="ECO:0000256" key="2">
    <source>
        <dbReference type="ARBA" id="ARBA00023015"/>
    </source>
</evidence>
<gene>
    <name evidence="6" type="ORF">IP91_02007</name>
</gene>
<dbReference type="PANTHER" id="PTHR30419">
    <property type="entry name" value="HTH-TYPE TRANSCRIPTIONAL REGULATOR YBHD"/>
    <property type="match status" value="1"/>
</dbReference>
<evidence type="ECO:0000259" key="5">
    <source>
        <dbReference type="PROSITE" id="PS50931"/>
    </source>
</evidence>